<name>A0A7W7BNQ9_9MICO</name>
<dbReference type="AlphaFoldDB" id="A0A7W7BNQ9"/>
<keyword evidence="1" id="KW-1133">Transmembrane helix</keyword>
<proteinExistence type="predicted"/>
<dbReference type="Proteomes" id="UP000573729">
    <property type="component" value="Unassembled WGS sequence"/>
</dbReference>
<feature type="transmembrane region" description="Helical" evidence="1">
    <location>
        <begin position="66"/>
        <end position="84"/>
    </location>
</feature>
<reference evidence="2 3" key="1">
    <citation type="submission" date="2020-08" db="EMBL/GenBank/DDBJ databases">
        <title>Sequencing the genomes of 1000 actinobacteria strains.</title>
        <authorList>
            <person name="Klenk H.-P."/>
        </authorList>
    </citation>
    <scope>NUCLEOTIDE SEQUENCE [LARGE SCALE GENOMIC DNA]</scope>
    <source>
        <strain evidence="2 3">DSM 24947</strain>
    </source>
</reference>
<comment type="caution">
    <text evidence="2">The sequence shown here is derived from an EMBL/GenBank/DDBJ whole genome shotgun (WGS) entry which is preliminary data.</text>
</comment>
<keyword evidence="1" id="KW-0472">Membrane</keyword>
<accession>A0A7W7BNQ9</accession>
<organism evidence="2 3">
    <name type="scientific">Microbacterium marinum</name>
    <dbReference type="NCBI Taxonomy" id="421115"/>
    <lineage>
        <taxon>Bacteria</taxon>
        <taxon>Bacillati</taxon>
        <taxon>Actinomycetota</taxon>
        <taxon>Actinomycetes</taxon>
        <taxon>Micrococcales</taxon>
        <taxon>Microbacteriaceae</taxon>
        <taxon>Microbacterium</taxon>
    </lineage>
</organism>
<evidence type="ECO:0000256" key="1">
    <source>
        <dbReference type="SAM" id="Phobius"/>
    </source>
</evidence>
<feature type="transmembrane region" description="Helical" evidence="1">
    <location>
        <begin position="40"/>
        <end position="60"/>
    </location>
</feature>
<dbReference type="EMBL" id="JACHMD010000001">
    <property type="protein sequence ID" value="MBB4666044.1"/>
    <property type="molecule type" value="Genomic_DNA"/>
</dbReference>
<keyword evidence="3" id="KW-1185">Reference proteome</keyword>
<gene>
    <name evidence="2" type="ORF">BKA24_000753</name>
</gene>
<sequence>MKNVTWGTVSGAVPTMSRTMTVDGGLGRRLARDHQRTRRAPVWIGTIAIAVLLVGVPFSFTGSPRTLYAGAIPILIAAIAFLTIRALMTHHLERVIAGIYPRGAEISAEVTDSGLTVTTPIVRTEIRARMISGVSVRANSVQLRLPGATGPAMVIPRELLDDDDVARLRSVIARTQGR</sequence>
<evidence type="ECO:0000313" key="2">
    <source>
        <dbReference type="EMBL" id="MBB4666044.1"/>
    </source>
</evidence>
<evidence type="ECO:0000313" key="3">
    <source>
        <dbReference type="Proteomes" id="UP000573729"/>
    </source>
</evidence>
<dbReference type="RefSeq" id="WP_184215278.1">
    <property type="nucleotide sequence ID" value="NZ_JACHMD010000001.1"/>
</dbReference>
<keyword evidence="1" id="KW-0812">Transmembrane</keyword>
<protein>
    <submittedName>
        <fullName evidence="2">Uncharacterized protein</fullName>
    </submittedName>
</protein>